<organism evidence="2 3">
    <name type="scientific">Plasmopara halstedii</name>
    <name type="common">Downy mildew of sunflower</name>
    <dbReference type="NCBI Taxonomy" id="4781"/>
    <lineage>
        <taxon>Eukaryota</taxon>
        <taxon>Sar</taxon>
        <taxon>Stramenopiles</taxon>
        <taxon>Oomycota</taxon>
        <taxon>Peronosporomycetes</taxon>
        <taxon>Peronosporales</taxon>
        <taxon>Peronosporaceae</taxon>
        <taxon>Plasmopara</taxon>
    </lineage>
</organism>
<sequence>MTLAHKSLIDHIVIEPEQAVQRDTPEWEASDLKALVVLVKLLNPTYQSMNLHNHFQLRKQQSDFELETGGDPMAHLMRFEEFLPEDYVAMARIIEATSGVTLLDAKEMLRRKHEKLTRCDKKEAAFKASFLNVSLVLLIMAMVANGYNGRRNGNGNGGHGAWKNHTT</sequence>
<keyword evidence="3" id="KW-1185">Reference proteome</keyword>
<proteinExistence type="predicted"/>
<keyword evidence="1" id="KW-0472">Membrane</keyword>
<dbReference type="GeneID" id="36398411"/>
<dbReference type="EMBL" id="CCYD01000217">
    <property type="protein sequence ID" value="CEG36688.1"/>
    <property type="molecule type" value="Genomic_DNA"/>
</dbReference>
<evidence type="ECO:0000256" key="1">
    <source>
        <dbReference type="SAM" id="Phobius"/>
    </source>
</evidence>
<name>A0A0P1A843_PLAHL</name>
<protein>
    <submittedName>
        <fullName evidence="2">Uncharacterized protein</fullName>
    </submittedName>
</protein>
<reference evidence="3" key="1">
    <citation type="submission" date="2014-09" db="EMBL/GenBank/DDBJ databases">
        <authorList>
            <person name="Sharma Rahul"/>
            <person name="Thines Marco"/>
        </authorList>
    </citation>
    <scope>NUCLEOTIDE SEQUENCE [LARGE SCALE GENOMIC DNA]</scope>
</reference>
<keyword evidence="1" id="KW-1133">Transmembrane helix</keyword>
<keyword evidence="1" id="KW-0812">Transmembrane</keyword>
<dbReference type="RefSeq" id="XP_024573057.1">
    <property type="nucleotide sequence ID" value="XM_024721930.1"/>
</dbReference>
<evidence type="ECO:0000313" key="3">
    <source>
        <dbReference type="Proteomes" id="UP000054928"/>
    </source>
</evidence>
<dbReference type="AlphaFoldDB" id="A0A0P1A843"/>
<dbReference type="Proteomes" id="UP000054928">
    <property type="component" value="Unassembled WGS sequence"/>
</dbReference>
<feature type="transmembrane region" description="Helical" evidence="1">
    <location>
        <begin position="124"/>
        <end position="144"/>
    </location>
</feature>
<evidence type="ECO:0000313" key="2">
    <source>
        <dbReference type="EMBL" id="CEG36688.1"/>
    </source>
</evidence>
<accession>A0A0P1A843</accession>